<keyword evidence="3" id="KW-1185">Reference proteome</keyword>
<sequence length="211" mass="22110">MRRTPVARAPWGRALPRPTRSRRTVEVAADPEVVTAVLAAAPAGAEPRWYRDAVPLRFRAVLDGWVSQVLGPPAGAAPSARPDGPRERLREATADDAFLAAGDRAGFWEVDDSATTATPPGHRLVLRAVVHAPGEVLLRAVVAGVAHGPGAGPRTRVTLDVELHPRGLLGALYLAADLPAREVVVEGVAHALVADLRRAGLTPTPPPAAGR</sequence>
<dbReference type="EMBL" id="JAVYII010000006">
    <property type="protein sequence ID" value="MDT9594408.1"/>
    <property type="molecule type" value="Genomic_DNA"/>
</dbReference>
<feature type="region of interest" description="Disordered" evidence="1">
    <location>
        <begin position="1"/>
        <end position="22"/>
    </location>
</feature>
<reference evidence="2 3" key="1">
    <citation type="submission" date="2023-08" db="EMBL/GenBank/DDBJ databases">
        <title>Nocardioides seae sp. nov., a bacterium isolated from a soil.</title>
        <authorList>
            <person name="Wang X."/>
        </authorList>
    </citation>
    <scope>NUCLEOTIDE SEQUENCE [LARGE SCALE GENOMIC DNA]</scope>
    <source>
        <strain evidence="2 3">YZH12</strain>
    </source>
</reference>
<name>A0ABU3PYS5_9ACTN</name>
<evidence type="ECO:0000256" key="1">
    <source>
        <dbReference type="SAM" id="MobiDB-lite"/>
    </source>
</evidence>
<dbReference type="InterPro" id="IPR021295">
    <property type="entry name" value="DUF2867"/>
</dbReference>
<dbReference type="Proteomes" id="UP001268542">
    <property type="component" value="Unassembled WGS sequence"/>
</dbReference>
<evidence type="ECO:0000313" key="2">
    <source>
        <dbReference type="EMBL" id="MDT9594408.1"/>
    </source>
</evidence>
<proteinExistence type="predicted"/>
<dbReference type="Pfam" id="PF11066">
    <property type="entry name" value="DUF2867"/>
    <property type="match status" value="1"/>
</dbReference>
<dbReference type="RefSeq" id="WP_315734139.1">
    <property type="nucleotide sequence ID" value="NZ_JAVYII010000006.1"/>
</dbReference>
<gene>
    <name evidence="2" type="ORF">RDV89_15090</name>
</gene>
<comment type="caution">
    <text evidence="2">The sequence shown here is derived from an EMBL/GenBank/DDBJ whole genome shotgun (WGS) entry which is preliminary data.</text>
</comment>
<organism evidence="2 3">
    <name type="scientific">Nocardioides imazamoxiresistens</name>
    <dbReference type="NCBI Taxonomy" id="3231893"/>
    <lineage>
        <taxon>Bacteria</taxon>
        <taxon>Bacillati</taxon>
        <taxon>Actinomycetota</taxon>
        <taxon>Actinomycetes</taxon>
        <taxon>Propionibacteriales</taxon>
        <taxon>Nocardioidaceae</taxon>
        <taxon>Nocardioides</taxon>
    </lineage>
</organism>
<evidence type="ECO:0000313" key="3">
    <source>
        <dbReference type="Proteomes" id="UP001268542"/>
    </source>
</evidence>
<protein>
    <submittedName>
        <fullName evidence="2">DUF2867 domain-containing protein</fullName>
    </submittedName>
</protein>
<accession>A0ABU3PYS5</accession>